<dbReference type="PANTHER" id="PTHR31449:SF3">
    <property type="entry name" value="UPF0598 PROTEIN C8ORF82"/>
    <property type="match status" value="1"/>
</dbReference>
<reference evidence="2 3" key="1">
    <citation type="submission" date="2021-02" db="EMBL/GenBank/DDBJ databases">
        <title>Safari Cat Assemblies.</title>
        <authorList>
            <person name="Bredemeyer K.R."/>
            <person name="Murphy W.J."/>
        </authorList>
    </citation>
    <scope>NUCLEOTIDE SEQUENCE [LARGE SCALE GENOMIC DNA]</scope>
</reference>
<dbReference type="Proteomes" id="UP000823872">
    <property type="component" value="Chromosome F2"/>
</dbReference>
<proteinExistence type="inferred from homology"/>
<comment type="similarity">
    <text evidence="1">Belongs to the UPF0598 family.</text>
</comment>
<protein>
    <submittedName>
        <fullName evidence="2">Uncharacterized protein</fullName>
    </submittedName>
</protein>
<dbReference type="GeneTree" id="ENSGT00390000011521"/>
<reference evidence="2" key="2">
    <citation type="submission" date="2025-08" db="UniProtKB">
        <authorList>
            <consortium name="Ensembl"/>
        </authorList>
    </citation>
    <scope>IDENTIFICATION</scope>
    <source>
        <strain evidence="2">breed Abyssinian</strain>
    </source>
</reference>
<reference evidence="2" key="3">
    <citation type="submission" date="2025-09" db="UniProtKB">
        <authorList>
            <consortium name="Ensembl"/>
        </authorList>
    </citation>
    <scope>IDENTIFICATION</scope>
    <source>
        <strain evidence="2">breed Abyssinian</strain>
    </source>
</reference>
<keyword evidence="3" id="KW-1185">Reference proteome</keyword>
<dbReference type="InterPro" id="IPR028108">
    <property type="entry name" value="DUF4505"/>
</dbReference>
<evidence type="ECO:0000313" key="2">
    <source>
        <dbReference type="Ensembl" id="ENSFCTP00005001180.1"/>
    </source>
</evidence>
<organism evidence="2 3">
    <name type="scientific">Felis catus</name>
    <name type="common">Cat</name>
    <name type="synonym">Felis silvestris catus</name>
    <dbReference type="NCBI Taxonomy" id="9685"/>
    <lineage>
        <taxon>Eukaryota</taxon>
        <taxon>Metazoa</taxon>
        <taxon>Chordata</taxon>
        <taxon>Craniata</taxon>
        <taxon>Vertebrata</taxon>
        <taxon>Euteleostomi</taxon>
        <taxon>Mammalia</taxon>
        <taxon>Eutheria</taxon>
        <taxon>Laurasiatheria</taxon>
        <taxon>Carnivora</taxon>
        <taxon>Feliformia</taxon>
        <taxon>Felidae</taxon>
        <taxon>Felinae</taxon>
        <taxon>Felis</taxon>
    </lineage>
</organism>
<dbReference type="Pfam" id="PF14956">
    <property type="entry name" value="DUF4505"/>
    <property type="match status" value="1"/>
</dbReference>
<evidence type="ECO:0000256" key="1">
    <source>
        <dbReference type="ARBA" id="ARBA00006322"/>
    </source>
</evidence>
<accession>A0ABI7VSJ7</accession>
<dbReference type="PANTHER" id="PTHR31449">
    <property type="entry name" value="UPF0598 PROTEIN C8ORF82"/>
    <property type="match status" value="1"/>
</dbReference>
<sequence>MWRACRALRPCAVVLARSPGTRACGGGGGVSYTQGQTPEPQTREYFYYVDHQGQLFLDDSKMKNFITCFKGTSATSSPPFFSLARPW</sequence>
<dbReference type="Ensembl" id="ENSFCTT00005002156.1">
    <property type="protein sequence ID" value="ENSFCTP00005001180.1"/>
    <property type="gene ID" value="ENSFCTG00005000821.1"/>
</dbReference>
<evidence type="ECO:0000313" key="3">
    <source>
        <dbReference type="Proteomes" id="UP000823872"/>
    </source>
</evidence>
<name>A0ABI7VSJ7_FELCA</name>